<protein>
    <submittedName>
        <fullName evidence="2">Uncharacterized protein</fullName>
    </submittedName>
</protein>
<dbReference type="Proteomes" id="UP000762676">
    <property type="component" value="Unassembled WGS sequence"/>
</dbReference>
<proteinExistence type="predicted"/>
<organism evidence="2 3">
    <name type="scientific">Elysia marginata</name>
    <dbReference type="NCBI Taxonomy" id="1093978"/>
    <lineage>
        <taxon>Eukaryota</taxon>
        <taxon>Metazoa</taxon>
        <taxon>Spiralia</taxon>
        <taxon>Lophotrochozoa</taxon>
        <taxon>Mollusca</taxon>
        <taxon>Gastropoda</taxon>
        <taxon>Heterobranchia</taxon>
        <taxon>Euthyneura</taxon>
        <taxon>Panpulmonata</taxon>
        <taxon>Sacoglossa</taxon>
        <taxon>Placobranchoidea</taxon>
        <taxon>Plakobranchidae</taxon>
        <taxon>Elysia</taxon>
    </lineage>
</organism>
<dbReference type="EMBL" id="BMAT01006261">
    <property type="protein sequence ID" value="GFS09202.1"/>
    <property type="molecule type" value="Genomic_DNA"/>
</dbReference>
<dbReference type="AlphaFoldDB" id="A0AAV4IJ67"/>
<evidence type="ECO:0000256" key="1">
    <source>
        <dbReference type="SAM" id="SignalP"/>
    </source>
</evidence>
<feature type="chain" id="PRO_5043719217" evidence="1">
    <location>
        <begin position="19"/>
        <end position="166"/>
    </location>
</feature>
<sequence length="166" mass="18094">MLLFLPLITPTATTMLLAGDDGGLVMPSNKAYSVLQLQKALRSDLILFNTPGQVSVGLEVRYGDCRNGQAMSKTENKRWMRSGECQWTTPGPYGQSMPAMMCDGRIVVGVSSNSVLDVDSMLTDFSGTQTRREQMRIGLTLTGLPFKQAESVGGGHYLGRSRDILK</sequence>
<accession>A0AAV4IJ67</accession>
<name>A0AAV4IJ67_9GAST</name>
<gene>
    <name evidence="2" type="ORF">ElyMa_003032300</name>
</gene>
<comment type="caution">
    <text evidence="2">The sequence shown here is derived from an EMBL/GenBank/DDBJ whole genome shotgun (WGS) entry which is preliminary data.</text>
</comment>
<evidence type="ECO:0000313" key="2">
    <source>
        <dbReference type="EMBL" id="GFS09202.1"/>
    </source>
</evidence>
<reference evidence="2 3" key="1">
    <citation type="journal article" date="2021" name="Elife">
        <title>Chloroplast acquisition without the gene transfer in kleptoplastic sea slugs, Plakobranchus ocellatus.</title>
        <authorList>
            <person name="Maeda T."/>
            <person name="Takahashi S."/>
            <person name="Yoshida T."/>
            <person name="Shimamura S."/>
            <person name="Takaki Y."/>
            <person name="Nagai Y."/>
            <person name="Toyoda A."/>
            <person name="Suzuki Y."/>
            <person name="Arimoto A."/>
            <person name="Ishii H."/>
            <person name="Satoh N."/>
            <person name="Nishiyama T."/>
            <person name="Hasebe M."/>
            <person name="Maruyama T."/>
            <person name="Minagawa J."/>
            <person name="Obokata J."/>
            <person name="Shigenobu S."/>
        </authorList>
    </citation>
    <scope>NUCLEOTIDE SEQUENCE [LARGE SCALE GENOMIC DNA]</scope>
</reference>
<evidence type="ECO:0000313" key="3">
    <source>
        <dbReference type="Proteomes" id="UP000762676"/>
    </source>
</evidence>
<keyword evidence="1" id="KW-0732">Signal</keyword>
<keyword evidence="3" id="KW-1185">Reference proteome</keyword>
<feature type="signal peptide" evidence="1">
    <location>
        <begin position="1"/>
        <end position="18"/>
    </location>
</feature>